<gene>
    <name evidence="1" type="ORF">ACFPIH_52460</name>
</gene>
<reference evidence="2" key="1">
    <citation type="journal article" date="2019" name="Int. J. Syst. Evol. Microbiol.">
        <title>The Global Catalogue of Microorganisms (GCM) 10K type strain sequencing project: providing services to taxonomists for standard genome sequencing and annotation.</title>
        <authorList>
            <consortium name="The Broad Institute Genomics Platform"/>
            <consortium name="The Broad Institute Genome Sequencing Center for Infectious Disease"/>
            <person name="Wu L."/>
            <person name="Ma J."/>
        </authorList>
    </citation>
    <scope>NUCLEOTIDE SEQUENCE [LARGE SCALE GENOMIC DNA]</scope>
    <source>
        <strain evidence="2">CGMCC 4.7177</strain>
    </source>
</reference>
<sequence>MTSNHATDQPAPSTTVSAHRRCFRAELARMQDIGAAGLSG</sequence>
<dbReference type="Proteomes" id="UP001595839">
    <property type="component" value="Unassembled WGS sequence"/>
</dbReference>
<keyword evidence="2" id="KW-1185">Reference proteome</keyword>
<comment type="caution">
    <text evidence="1">The sequence shown here is derived from an EMBL/GenBank/DDBJ whole genome shotgun (WGS) entry which is preliminary data.</text>
</comment>
<dbReference type="EMBL" id="JBHSFK010000063">
    <property type="protein sequence ID" value="MFC4507922.1"/>
    <property type="molecule type" value="Genomic_DNA"/>
</dbReference>
<proteinExistence type="predicted"/>
<dbReference type="RefSeq" id="WP_381167503.1">
    <property type="nucleotide sequence ID" value="NZ_JBHSFK010000063.1"/>
</dbReference>
<organism evidence="1 2">
    <name type="scientific">Streptomyces vulcanius</name>
    <dbReference type="NCBI Taxonomy" id="1441876"/>
    <lineage>
        <taxon>Bacteria</taxon>
        <taxon>Bacillati</taxon>
        <taxon>Actinomycetota</taxon>
        <taxon>Actinomycetes</taxon>
        <taxon>Kitasatosporales</taxon>
        <taxon>Streptomycetaceae</taxon>
        <taxon>Streptomyces</taxon>
    </lineage>
</organism>
<evidence type="ECO:0000313" key="2">
    <source>
        <dbReference type="Proteomes" id="UP001595839"/>
    </source>
</evidence>
<evidence type="ECO:0000313" key="1">
    <source>
        <dbReference type="EMBL" id="MFC4507922.1"/>
    </source>
</evidence>
<accession>A0ABV9B726</accession>
<name>A0ABV9B726_9ACTN</name>
<protein>
    <submittedName>
        <fullName evidence="1">Uncharacterized protein</fullName>
    </submittedName>
</protein>